<dbReference type="GO" id="GO:0016887">
    <property type="term" value="F:ATP hydrolysis activity"/>
    <property type="evidence" value="ECO:0007669"/>
    <property type="project" value="InterPro"/>
</dbReference>
<keyword evidence="3" id="KW-1185">Reference proteome</keyword>
<protein>
    <recommendedName>
        <fullName evidence="1">ATPase AAA-type core domain-containing protein</fullName>
    </recommendedName>
</protein>
<dbReference type="InterPro" id="IPR027417">
    <property type="entry name" value="P-loop_NTPase"/>
</dbReference>
<dbReference type="GO" id="GO:0005524">
    <property type="term" value="F:ATP binding"/>
    <property type="evidence" value="ECO:0007669"/>
    <property type="project" value="InterPro"/>
</dbReference>
<sequence length="275" mass="30656">MLKKGRQKGDNMKDLIKIWHGFSKVMSWRSVPGIRRPWKGVLIFGPPGTGKILLAKAVATECGTTFFNVSYSTLASKWASGERESSRRVKSKFFVQVHGVNNSSGGEDGRRRIVMVLAVTNFLWDIDEALRRCLCKQSARLISEQAKPDKDFSELKYPQDLVPPFVNELMEEVGETLSDITVTKGKERKNSVKCKTPILGRPSIGKPVCKAAKKELLVLLKNLELESDLLMSLGLKLQHYLLSLTTSIWETSRVMEGVQHGACGFVSSNKRAISS</sequence>
<dbReference type="PANTHER" id="PTHR23074:SF19">
    <property type="entry name" value="KATANIN P60 ATPASE-CONTAINING SUBUNIT A1"/>
    <property type="match status" value="1"/>
</dbReference>
<dbReference type="InterPro" id="IPR003959">
    <property type="entry name" value="ATPase_AAA_core"/>
</dbReference>
<dbReference type="GO" id="GO:0015630">
    <property type="term" value="C:microtubule cytoskeleton"/>
    <property type="evidence" value="ECO:0007669"/>
    <property type="project" value="TreeGrafter"/>
</dbReference>
<evidence type="ECO:0000259" key="1">
    <source>
        <dbReference type="Pfam" id="PF00004"/>
    </source>
</evidence>
<evidence type="ECO:0000313" key="2">
    <source>
        <dbReference type="EMBL" id="KAF6140121.1"/>
    </source>
</evidence>
<dbReference type="AlphaFoldDB" id="A0A7J7LBR7"/>
<dbReference type="OrthoDB" id="770508at2759"/>
<gene>
    <name evidence="2" type="ORF">GIB67_028927</name>
</gene>
<dbReference type="Proteomes" id="UP000541444">
    <property type="component" value="Unassembled WGS sequence"/>
</dbReference>
<name>A0A7J7LBR7_9MAGN</name>
<comment type="caution">
    <text evidence="2">The sequence shown here is derived from an EMBL/GenBank/DDBJ whole genome shotgun (WGS) entry which is preliminary data.</text>
</comment>
<reference evidence="2 3" key="1">
    <citation type="journal article" date="2020" name="IScience">
        <title>Genome Sequencing of the Endangered Kingdonia uniflora (Circaeasteraceae, Ranunculales) Reveals Potential Mechanisms of Evolutionary Specialization.</title>
        <authorList>
            <person name="Sun Y."/>
            <person name="Deng T."/>
            <person name="Zhang A."/>
            <person name="Moore M.J."/>
            <person name="Landis J.B."/>
            <person name="Lin N."/>
            <person name="Zhang H."/>
            <person name="Zhang X."/>
            <person name="Huang J."/>
            <person name="Zhang X."/>
            <person name="Sun H."/>
            <person name="Wang H."/>
        </authorList>
    </citation>
    <scope>NUCLEOTIDE SEQUENCE [LARGE SCALE GENOMIC DNA]</scope>
    <source>
        <strain evidence="2">TB1705</strain>
        <tissue evidence="2">Leaf</tissue>
    </source>
</reference>
<dbReference type="PANTHER" id="PTHR23074">
    <property type="entry name" value="AAA DOMAIN-CONTAINING"/>
    <property type="match status" value="1"/>
</dbReference>
<evidence type="ECO:0000313" key="3">
    <source>
        <dbReference type="Proteomes" id="UP000541444"/>
    </source>
</evidence>
<organism evidence="2 3">
    <name type="scientific">Kingdonia uniflora</name>
    <dbReference type="NCBI Taxonomy" id="39325"/>
    <lineage>
        <taxon>Eukaryota</taxon>
        <taxon>Viridiplantae</taxon>
        <taxon>Streptophyta</taxon>
        <taxon>Embryophyta</taxon>
        <taxon>Tracheophyta</taxon>
        <taxon>Spermatophyta</taxon>
        <taxon>Magnoliopsida</taxon>
        <taxon>Ranunculales</taxon>
        <taxon>Circaeasteraceae</taxon>
        <taxon>Kingdonia</taxon>
    </lineage>
</organism>
<dbReference type="SUPFAM" id="SSF52540">
    <property type="entry name" value="P-loop containing nucleoside triphosphate hydrolases"/>
    <property type="match status" value="1"/>
</dbReference>
<dbReference type="GO" id="GO:0051013">
    <property type="term" value="P:microtubule severing"/>
    <property type="evidence" value="ECO:0007669"/>
    <property type="project" value="TreeGrafter"/>
</dbReference>
<dbReference type="Gene3D" id="3.40.50.300">
    <property type="entry name" value="P-loop containing nucleotide triphosphate hydrolases"/>
    <property type="match status" value="2"/>
</dbReference>
<dbReference type="InterPro" id="IPR050304">
    <property type="entry name" value="MT-severing_AAA_ATPase"/>
</dbReference>
<dbReference type="Pfam" id="PF00004">
    <property type="entry name" value="AAA"/>
    <property type="match status" value="1"/>
</dbReference>
<feature type="domain" description="ATPase AAA-type core" evidence="1">
    <location>
        <begin position="41"/>
        <end position="83"/>
    </location>
</feature>
<dbReference type="EMBL" id="JACGCM010002399">
    <property type="protein sequence ID" value="KAF6140121.1"/>
    <property type="molecule type" value="Genomic_DNA"/>
</dbReference>
<accession>A0A7J7LBR7</accession>
<proteinExistence type="predicted"/>